<evidence type="ECO:0000256" key="2">
    <source>
        <dbReference type="ARBA" id="ARBA00022553"/>
    </source>
</evidence>
<dbReference type="InterPro" id="IPR016039">
    <property type="entry name" value="Thiolase-like"/>
</dbReference>
<dbReference type="Gene3D" id="3.10.129.110">
    <property type="entry name" value="Polyketide synthase dehydratase"/>
    <property type="match status" value="1"/>
</dbReference>
<keyword evidence="6" id="KW-0511">Multifunctional enzyme</keyword>
<evidence type="ECO:0000256" key="8">
    <source>
        <dbReference type="PROSITE-ProRule" id="PRU01363"/>
    </source>
</evidence>
<dbReference type="Gene3D" id="3.40.366.10">
    <property type="entry name" value="Malonyl-Coenzyme A Acyl Carrier Protein, domain 2"/>
    <property type="match status" value="1"/>
</dbReference>
<dbReference type="InterPro" id="IPR014030">
    <property type="entry name" value="Ketoacyl_synth_N"/>
</dbReference>
<dbReference type="PROSITE" id="PS52004">
    <property type="entry name" value="KS3_2"/>
    <property type="match status" value="1"/>
</dbReference>
<dbReference type="InterPro" id="IPR016036">
    <property type="entry name" value="Malonyl_transacylase_ACP-bd"/>
</dbReference>
<dbReference type="SMART" id="SM00825">
    <property type="entry name" value="PKS_KS"/>
    <property type="match status" value="1"/>
</dbReference>
<dbReference type="GO" id="GO:0006633">
    <property type="term" value="P:fatty acid biosynthetic process"/>
    <property type="evidence" value="ECO:0007669"/>
    <property type="project" value="InterPro"/>
</dbReference>
<evidence type="ECO:0000259" key="11">
    <source>
        <dbReference type="PROSITE" id="PS52004"/>
    </source>
</evidence>
<keyword evidence="7" id="KW-0012">Acyltransferase</keyword>
<dbReference type="Pfam" id="PF00698">
    <property type="entry name" value="Acyl_transf_1"/>
    <property type="match status" value="1"/>
</dbReference>
<feature type="domain" description="Carrier" evidence="10">
    <location>
        <begin position="2295"/>
        <end position="2370"/>
    </location>
</feature>
<feature type="domain" description="PKS/mFAS DH" evidence="12">
    <location>
        <begin position="966"/>
        <end position="1265"/>
    </location>
</feature>
<dbReference type="InterPro" id="IPR016035">
    <property type="entry name" value="Acyl_Trfase/lysoPLipase"/>
</dbReference>
<dbReference type="SMART" id="SM00826">
    <property type="entry name" value="PKS_DH"/>
    <property type="match status" value="1"/>
</dbReference>
<dbReference type="Pfam" id="PF14765">
    <property type="entry name" value="PS-DH"/>
    <property type="match status" value="1"/>
</dbReference>
<dbReference type="InterPro" id="IPR050091">
    <property type="entry name" value="PKS_NRPS_Biosynth_Enz"/>
</dbReference>
<dbReference type="SUPFAM" id="SSF51735">
    <property type="entry name" value="NAD(P)-binding Rossmann-fold domains"/>
    <property type="match status" value="2"/>
</dbReference>
<evidence type="ECO:0000259" key="12">
    <source>
        <dbReference type="PROSITE" id="PS52019"/>
    </source>
</evidence>
<reference evidence="13" key="1">
    <citation type="journal article" date="2023" name="Genome Biol. Evol.">
        <title>First Whole Genome Sequence and Flow Cytometry Genome Size Data for the Lichen-Forming Fungus Ramalina farinacea (Ascomycota).</title>
        <authorList>
            <person name="Llewellyn T."/>
            <person name="Mian S."/>
            <person name="Hill R."/>
            <person name="Leitch I.J."/>
            <person name="Gaya E."/>
        </authorList>
    </citation>
    <scope>NUCLEOTIDE SEQUENCE</scope>
    <source>
        <strain evidence="13">LIQ254RAFAR</strain>
    </source>
</reference>
<dbReference type="InterPro" id="IPR049551">
    <property type="entry name" value="PKS_DH_C"/>
</dbReference>
<dbReference type="SUPFAM" id="SSF55048">
    <property type="entry name" value="Probable ACP-binding domain of malonyl-CoA ACP transacylase"/>
    <property type="match status" value="1"/>
</dbReference>
<dbReference type="InterPro" id="IPR009081">
    <property type="entry name" value="PP-bd_ACP"/>
</dbReference>
<dbReference type="SMART" id="SM00822">
    <property type="entry name" value="PKS_KR"/>
    <property type="match status" value="1"/>
</dbReference>
<dbReference type="CDD" id="cd00833">
    <property type="entry name" value="PKS"/>
    <property type="match status" value="1"/>
</dbReference>
<dbReference type="CDD" id="cd05195">
    <property type="entry name" value="enoyl_red"/>
    <property type="match status" value="1"/>
</dbReference>
<dbReference type="GO" id="GO:0044550">
    <property type="term" value="P:secondary metabolite biosynthetic process"/>
    <property type="evidence" value="ECO:0007669"/>
    <property type="project" value="TreeGrafter"/>
</dbReference>
<dbReference type="Gene3D" id="3.30.70.3290">
    <property type="match status" value="1"/>
</dbReference>
<keyword evidence="14" id="KW-1185">Reference proteome</keyword>
<protein>
    <submittedName>
        <fullName evidence="13">Type I Iterative PKS</fullName>
    </submittedName>
</protein>
<dbReference type="Gene3D" id="3.90.180.10">
    <property type="entry name" value="Medium-chain alcohol dehydrogenases, catalytic domain"/>
    <property type="match status" value="1"/>
</dbReference>
<dbReference type="SMART" id="SM00827">
    <property type="entry name" value="PKS_AT"/>
    <property type="match status" value="1"/>
</dbReference>
<dbReference type="Pfam" id="PF08659">
    <property type="entry name" value="KR"/>
    <property type="match status" value="1"/>
</dbReference>
<dbReference type="InterPro" id="IPR020843">
    <property type="entry name" value="ER"/>
</dbReference>
<feature type="active site" description="Proton donor; for dehydratase activity" evidence="8">
    <location>
        <position position="1180"/>
    </location>
</feature>
<dbReference type="InterPro" id="IPR014043">
    <property type="entry name" value="Acyl_transferase_dom"/>
</dbReference>
<dbReference type="InterPro" id="IPR011032">
    <property type="entry name" value="GroES-like_sf"/>
</dbReference>
<evidence type="ECO:0000313" key="13">
    <source>
        <dbReference type="EMBL" id="MDI1485242.1"/>
    </source>
</evidence>
<dbReference type="InterPro" id="IPR013968">
    <property type="entry name" value="PKS_KR"/>
</dbReference>
<feature type="domain" description="Ketosynthase family 3 (KS3)" evidence="11">
    <location>
        <begin position="20"/>
        <end position="439"/>
    </location>
</feature>
<dbReference type="Gene3D" id="3.40.50.720">
    <property type="entry name" value="NAD(P)-binding Rossmann-like Domain"/>
    <property type="match status" value="2"/>
</dbReference>
<proteinExistence type="predicted"/>
<keyword evidence="2" id="KW-0597">Phosphoprotein</keyword>
<dbReference type="InterPro" id="IPR020807">
    <property type="entry name" value="PKS_DH"/>
</dbReference>
<dbReference type="PANTHER" id="PTHR43775">
    <property type="entry name" value="FATTY ACID SYNTHASE"/>
    <property type="match status" value="1"/>
</dbReference>
<dbReference type="SUPFAM" id="SSF50129">
    <property type="entry name" value="GroES-like"/>
    <property type="match status" value="1"/>
</dbReference>
<feature type="compositionally biased region" description="Low complexity" evidence="9">
    <location>
        <begin position="469"/>
        <end position="484"/>
    </location>
</feature>
<dbReference type="Proteomes" id="UP001161017">
    <property type="component" value="Unassembled WGS sequence"/>
</dbReference>
<dbReference type="InterPro" id="IPR018201">
    <property type="entry name" value="Ketoacyl_synth_AS"/>
</dbReference>
<gene>
    <name evidence="13" type="ORF">OHK93_000379</name>
</gene>
<keyword evidence="1" id="KW-0596">Phosphopantetheine</keyword>
<dbReference type="InterPro" id="IPR014031">
    <property type="entry name" value="Ketoacyl_synth_C"/>
</dbReference>
<dbReference type="InterPro" id="IPR001227">
    <property type="entry name" value="Ac_transferase_dom_sf"/>
</dbReference>
<dbReference type="Pfam" id="PF21089">
    <property type="entry name" value="PKS_DH_N"/>
    <property type="match status" value="1"/>
</dbReference>
<dbReference type="SUPFAM" id="SSF53901">
    <property type="entry name" value="Thiolase-like"/>
    <property type="match status" value="1"/>
</dbReference>
<evidence type="ECO:0000256" key="6">
    <source>
        <dbReference type="ARBA" id="ARBA00023268"/>
    </source>
</evidence>
<evidence type="ECO:0000256" key="4">
    <source>
        <dbReference type="ARBA" id="ARBA00022857"/>
    </source>
</evidence>
<dbReference type="InterPro" id="IPR020841">
    <property type="entry name" value="PKS_Beta-ketoAc_synthase_dom"/>
</dbReference>
<keyword evidence="5" id="KW-0560">Oxidoreductase</keyword>
<dbReference type="SMART" id="SM00829">
    <property type="entry name" value="PKS_ER"/>
    <property type="match status" value="1"/>
</dbReference>
<dbReference type="Pfam" id="PF13602">
    <property type="entry name" value="ADH_zinc_N_2"/>
    <property type="match status" value="1"/>
</dbReference>
<evidence type="ECO:0000259" key="10">
    <source>
        <dbReference type="PROSITE" id="PS50075"/>
    </source>
</evidence>
<dbReference type="Pfam" id="PF00109">
    <property type="entry name" value="ketoacyl-synt"/>
    <property type="match status" value="1"/>
</dbReference>
<dbReference type="InterPro" id="IPR042104">
    <property type="entry name" value="PKS_dehydratase_sf"/>
</dbReference>
<dbReference type="InterPro" id="IPR049552">
    <property type="entry name" value="PKS_DH_N"/>
</dbReference>
<dbReference type="PROSITE" id="PS50075">
    <property type="entry name" value="CARRIER"/>
    <property type="match status" value="1"/>
</dbReference>
<dbReference type="InterPro" id="IPR032821">
    <property type="entry name" value="PKS_assoc"/>
</dbReference>
<sequence length="2370" mass="258467">MAGPAQDGGQQPPSIPENAQDPIAIVGMSCRLPGQVNSPSSLWKMLLDERAGQCDVPKTRFNIDGFYKPEIGMDMRGGYFIKDDIREFDNEFFGILNQEATYMDPQQRKLLEVVFECFESAGVTLDQISGSDTGCYVGNFGNDYLAMQTKDPENFSRFSATGMGATLLANRISHTFNMEGPSLVVDTACSSSLYCLHMACAALETGDCKGAIVAGANLIQSVEQHMGMMKAGVLSKTSTCHTFDDSADGYARADGLGSLYLKRLSDAVKDNDPIRAVIRGTAIGSNGRTRGISAPSADAQVNVIRKAYERAALDPSETSFIECHGTGTRAGDPLEVEALSKVFKSTSLEPLMIGSIKTNVGHSEAVSGLSGIIKAVLVLEQGRIPPTVGVKKINPKIKVDEWGIDIVTKTKDWPESKVRRTGVNSFGYGGANGHVILEAADAWTRRARGFTPPAVSLANSSFNPTPADSLSTTSKSRSSSEPEILSLDSASSATSSLYERNSFLLPFSATTEKSLEARIIDTAQAATENLDVVDLAYTLGCRRTHFTQQRGYIVGGRDTLLKDLDVDNLRTLPSPPAHGPLPFAFIFTGQGAQWPGMGKQLFEEFPVFRRSIQEMDTILTKVPHPPDWTIQGTLYAPAETSQIQESACAQPVSTALQIATMQLLYSWGIIPKYVVGHSSGEVAAAFAAGHATEAEAIVAAFYRGYCNGINKLEGAMMAVGMGSEEGEAEIAKAGLQGKVVVACVNSPVSITMSGDAADITSLSQDLQSRGIFARKLGTGGKAYHSHHMKALGPELERLIPQASKNLPSNSPRLRTGATFVSSVTGKPKSEGINATYWKTNMESPVLFAQAAHYIITQGDVHLLEIGPHSALELPLKQIRSKAKKSSLPYSNSLTRGKNAVDCALGLIGQLFLHGYDCPFFKVNDAERDIGPKVIASLPPYSQTYESLLWNEPRVSRENRSRKYPRHELLGSHIPGGDGQTLSWRNLLEVKDLPWIDGHRLEENVVLPGACYLAMAIEAVSQATQTKLGPSAAFEFQNVSLPITLALPLDKALELFTSINPKRLSSFTKSSEWWRFEIVSYHEEGSTTHATGSIRIRKHAQELTPKISHDGSLKASAPFGWYGRFARAGVNFSSRYQTIQSIETDKSGLVRFARTTAACLRDNERGARYERQYAIHPITMDAMLQSGMIANAAGSNDPLEAKTVISMESAIFRLPRSSESDCVINAQADAVGLGSVEVSAELECDGQVCAKIDQVRMSPYVSQNPAERTPRHPMLKVAWKPDIYTTGWTNGKLAKYIDGMRPVRPSDNKDIIMRVISLAAHKYPGLRILELVDADTCETLTDDVAFTHPVGSFTAGYLSGEGELWGLPFNQSIDPNDTYLSNEGSRWSPPRHLETSRIEDQKYNIVVLPNAISADLYLHALLPRMKNLLASEYSFILADLPGTQNYRFAENGFSTLQANYSLAHFPLILARPVVHDKRDTKNLVIVERDGASDAVRGLSGKVSAALGHSAKIVKLSDVSTQTISKGAPIISLLEAEETLLATLDSDQMSLVKIITNNASTLLWMTGGGLLAGGKPEFGMALGVQRAVSMEQPSLGFFNFDVDQSDLTSPETVANLLAIYNQQSIPVKDREFFQKEGMVHVSRFVPRAGLNRTLRQRSGNEPALMTLRNGKYSMKIEKPGHFDTISFEKDEISSLQTPPLAAGHIEVLVQTVGLNSRDIDFMNGKIDSRNATASQEYCGIVTETGSDSKFSIGDRVVVMAPGHFNTHEIVPEWACVKLEGDNPNVACTLPVVYATALYALHYRAHLQPQETVLIHCGASDIGMAAIQLAQMAGAEIFTTAGTSVRRQFLIDKFNLKPENVFSSRDNSYYQSVLAVQDRGIDVILNQLLGDHLHDSWRLMAPFGRFVELGRKELIDTGKLDMDVFKRDATFSAVDLSSLYHAPAGQKTWTKLITQVMTLYREGVIHPIEPLETFEISDLPKALKRYAQENRLGKVSVSFENPNALVKVRPPKHVVKMASDKWYILVGCLGGLGRSISKYMMTRGARNFIFMGRSGIDRERPRQQVEELEDMGATVKVIRGDVTKFEDVQRAVDAAEGPLGGVVQAAMALGEALFAQMPSDMWHTCIDPKMLGSFNLHQAIKGKDDELDFFFMTSSVSGSVGQAAQANYCSGNFFLDMFARHRRAQGLPATAIGFGMISDVGYLHENPEVERVLRRSGITALDEKELLQIMDIALSAATDHQYTAVNSMDQAHILTGLESYDPNYAKISGFDAPLPGDGDPRTSLLAAARAKALEAAGVSEEDNKDELAAAGQLSTSVEKISETKPINGFGLDSLMSTEFRTWYFQSYKIDVAFEDLEGKNTITSLAEKAMNGN</sequence>
<dbReference type="EMBL" id="JAPUFD010000001">
    <property type="protein sequence ID" value="MDI1485242.1"/>
    <property type="molecule type" value="Genomic_DNA"/>
</dbReference>
<feature type="region of interest" description="C-terminal hotdog fold" evidence="8">
    <location>
        <begin position="1111"/>
        <end position="1265"/>
    </location>
</feature>
<evidence type="ECO:0000256" key="1">
    <source>
        <dbReference type="ARBA" id="ARBA00022450"/>
    </source>
</evidence>
<dbReference type="GO" id="GO:0016491">
    <property type="term" value="F:oxidoreductase activity"/>
    <property type="evidence" value="ECO:0007669"/>
    <property type="project" value="UniProtKB-KW"/>
</dbReference>
<comment type="caution">
    <text evidence="13">The sequence shown here is derived from an EMBL/GenBank/DDBJ whole genome shotgun (WGS) entry which is preliminary data.</text>
</comment>
<dbReference type="SUPFAM" id="SSF52151">
    <property type="entry name" value="FabD/lysophospholipase-like"/>
    <property type="match status" value="1"/>
</dbReference>
<dbReference type="PROSITE" id="PS00606">
    <property type="entry name" value="KS3_1"/>
    <property type="match status" value="1"/>
</dbReference>
<name>A0AA43QGH8_9LECA</name>
<dbReference type="InterPro" id="IPR036736">
    <property type="entry name" value="ACP-like_sf"/>
</dbReference>
<keyword evidence="3" id="KW-0808">Transferase</keyword>
<evidence type="ECO:0000256" key="9">
    <source>
        <dbReference type="SAM" id="MobiDB-lite"/>
    </source>
</evidence>
<dbReference type="PROSITE" id="PS52019">
    <property type="entry name" value="PKS_MFAS_DH"/>
    <property type="match status" value="1"/>
</dbReference>
<dbReference type="InterPro" id="IPR057326">
    <property type="entry name" value="KR_dom"/>
</dbReference>
<evidence type="ECO:0000256" key="5">
    <source>
        <dbReference type="ARBA" id="ARBA00023002"/>
    </source>
</evidence>
<dbReference type="GO" id="GO:0004315">
    <property type="term" value="F:3-oxoacyl-[acyl-carrier-protein] synthase activity"/>
    <property type="evidence" value="ECO:0007669"/>
    <property type="project" value="InterPro"/>
</dbReference>
<feature type="region of interest" description="Disordered" evidence="9">
    <location>
        <begin position="454"/>
        <end position="484"/>
    </location>
</feature>
<dbReference type="Pfam" id="PF02801">
    <property type="entry name" value="Ketoacyl-synt_C"/>
    <property type="match status" value="1"/>
</dbReference>
<feature type="active site" description="Proton acceptor; for dehydratase activity" evidence="8">
    <location>
        <position position="998"/>
    </location>
</feature>
<dbReference type="Pfam" id="PF16197">
    <property type="entry name" value="KAsynt_C_assoc"/>
    <property type="match status" value="1"/>
</dbReference>
<organism evidence="13 14">
    <name type="scientific">Ramalina farinacea</name>
    <dbReference type="NCBI Taxonomy" id="258253"/>
    <lineage>
        <taxon>Eukaryota</taxon>
        <taxon>Fungi</taxon>
        <taxon>Dikarya</taxon>
        <taxon>Ascomycota</taxon>
        <taxon>Pezizomycotina</taxon>
        <taxon>Lecanoromycetes</taxon>
        <taxon>OSLEUM clade</taxon>
        <taxon>Lecanoromycetidae</taxon>
        <taxon>Lecanorales</taxon>
        <taxon>Lecanorineae</taxon>
        <taxon>Ramalinaceae</taxon>
        <taxon>Ramalina</taxon>
    </lineage>
</organism>
<accession>A0AA43QGH8</accession>
<feature type="compositionally biased region" description="Polar residues" evidence="9">
    <location>
        <begin position="457"/>
        <end position="468"/>
    </location>
</feature>
<evidence type="ECO:0000313" key="14">
    <source>
        <dbReference type="Proteomes" id="UP001161017"/>
    </source>
</evidence>
<feature type="region of interest" description="N-terminal hotdog fold" evidence="8">
    <location>
        <begin position="966"/>
        <end position="1100"/>
    </location>
</feature>
<dbReference type="GO" id="GO:0004312">
    <property type="term" value="F:fatty acid synthase activity"/>
    <property type="evidence" value="ECO:0007669"/>
    <property type="project" value="TreeGrafter"/>
</dbReference>
<dbReference type="SUPFAM" id="SSF47336">
    <property type="entry name" value="ACP-like"/>
    <property type="match status" value="1"/>
</dbReference>
<dbReference type="InterPro" id="IPR049900">
    <property type="entry name" value="PKS_mFAS_DH"/>
</dbReference>
<evidence type="ECO:0000256" key="3">
    <source>
        <dbReference type="ARBA" id="ARBA00022679"/>
    </source>
</evidence>
<evidence type="ECO:0000256" key="7">
    <source>
        <dbReference type="ARBA" id="ARBA00023315"/>
    </source>
</evidence>
<dbReference type="InterPro" id="IPR036291">
    <property type="entry name" value="NAD(P)-bd_dom_sf"/>
</dbReference>
<dbReference type="Gene3D" id="3.40.47.10">
    <property type="match status" value="1"/>
</dbReference>
<dbReference type="PANTHER" id="PTHR43775:SF50">
    <property type="entry name" value="HIGHLY REDUCING POLYKETIDE SYNTHASE SRDA"/>
    <property type="match status" value="1"/>
</dbReference>
<keyword evidence="4" id="KW-0521">NADP</keyword>